<evidence type="ECO:0000313" key="1">
    <source>
        <dbReference type="EMBL" id="KUF08989.1"/>
    </source>
</evidence>
<dbReference type="Proteomes" id="UP000054396">
    <property type="component" value="Unassembled WGS sequence"/>
</dbReference>
<name>A0A0W7WEJ7_9RHOB</name>
<dbReference type="STRING" id="1685382.AVJ23_20075"/>
<sequence>MKLICHIGTPKTASTLIQNSFEANPDWLAERGIAYGRVLAPDANHITLFYACANTVHDFARDYGLHSMEDLKRFRDQVDERIAWHKSQLPDHVDTMVFSSENLTGNMRHINEIKRLKELLSRHFDDIKIVVYVRRQDDAILSMYGEFMRRGFGNELFRDFVDTCLGPDSPTPYLYYRRELSRWIEVWGRENIIVRRFSPVDFIDGDILSDFMGVVLNTWEPDMDGFVASKADNRGLSAPMLELLRRLHPHIPFITKDGKPNPQRTLLTPIISTMPTKPRPVMAAGTARHIMRHFGAANGWLKETFFPDLEGPFFPERPDHPEHGNLGQVTPEEMVDLTGELLSKILVVPQS</sequence>
<accession>A0A0W7WEJ7</accession>
<evidence type="ECO:0000313" key="2">
    <source>
        <dbReference type="Proteomes" id="UP000054396"/>
    </source>
</evidence>
<evidence type="ECO:0008006" key="3">
    <source>
        <dbReference type="Google" id="ProtNLM"/>
    </source>
</evidence>
<dbReference type="AlphaFoldDB" id="A0A0W7WEJ7"/>
<keyword evidence="2" id="KW-1185">Reference proteome</keyword>
<reference evidence="1 2" key="1">
    <citation type="submission" date="2015-12" db="EMBL/GenBank/DDBJ databases">
        <authorList>
            <person name="Shamseldin A."/>
            <person name="Moawad H."/>
            <person name="Abd El-Rahim W.M."/>
            <person name="Sadowsky M.J."/>
        </authorList>
    </citation>
    <scope>NUCLEOTIDE SEQUENCE [LARGE SCALE GENOMIC DNA]</scope>
    <source>
        <strain evidence="1 2">SJ5A-1</strain>
    </source>
</reference>
<comment type="caution">
    <text evidence="1">The sequence shown here is derived from an EMBL/GenBank/DDBJ whole genome shotgun (WGS) entry which is preliminary data.</text>
</comment>
<organism evidence="1 2">
    <name type="scientific">Pseudoponticoccus marisrubri</name>
    <dbReference type="NCBI Taxonomy" id="1685382"/>
    <lineage>
        <taxon>Bacteria</taxon>
        <taxon>Pseudomonadati</taxon>
        <taxon>Pseudomonadota</taxon>
        <taxon>Alphaproteobacteria</taxon>
        <taxon>Rhodobacterales</taxon>
        <taxon>Roseobacteraceae</taxon>
        <taxon>Pseudoponticoccus</taxon>
    </lineage>
</organism>
<dbReference type="InterPro" id="IPR027417">
    <property type="entry name" value="P-loop_NTPase"/>
</dbReference>
<gene>
    <name evidence="1" type="ORF">AVJ23_20075</name>
</gene>
<dbReference type="SUPFAM" id="SSF52540">
    <property type="entry name" value="P-loop containing nucleoside triphosphate hydrolases"/>
    <property type="match status" value="1"/>
</dbReference>
<protein>
    <recommendedName>
        <fullName evidence="3">Sulfotransferase domain-containing protein</fullName>
    </recommendedName>
</protein>
<dbReference type="Gene3D" id="3.40.50.300">
    <property type="entry name" value="P-loop containing nucleotide triphosphate hydrolases"/>
    <property type="match status" value="1"/>
</dbReference>
<proteinExistence type="predicted"/>
<dbReference type="EMBL" id="LPXO01000019">
    <property type="protein sequence ID" value="KUF08989.1"/>
    <property type="molecule type" value="Genomic_DNA"/>
</dbReference>